<reference evidence="1 2" key="1">
    <citation type="submission" date="2015-03" db="EMBL/GenBank/DDBJ databases">
        <title>Genome assembly of Sandaracinus amylolyticus DSM 53668.</title>
        <authorList>
            <person name="Sharma G."/>
            <person name="Subramanian S."/>
        </authorList>
    </citation>
    <scope>NUCLEOTIDE SEQUENCE [LARGE SCALE GENOMIC DNA]</scope>
    <source>
        <strain evidence="1 2">DSM 53668</strain>
    </source>
</reference>
<name>A0A0F6W5G9_9BACT</name>
<evidence type="ECO:0000313" key="2">
    <source>
        <dbReference type="Proteomes" id="UP000034883"/>
    </source>
</evidence>
<dbReference type="Proteomes" id="UP000034883">
    <property type="component" value="Chromosome"/>
</dbReference>
<keyword evidence="2" id="KW-1185">Reference proteome</keyword>
<dbReference type="STRING" id="927083.DB32_004964"/>
<protein>
    <submittedName>
        <fullName evidence="1">Uncharacterized protein</fullName>
    </submittedName>
</protein>
<sequence>MLDVEIETQHRASLRCSLRCNVPVLVESVNEPARALRARIW</sequence>
<gene>
    <name evidence="1" type="ORF">DB32_004964</name>
</gene>
<dbReference type="EMBL" id="CP011125">
    <property type="protein sequence ID" value="AKF07815.1"/>
    <property type="molecule type" value="Genomic_DNA"/>
</dbReference>
<dbReference type="KEGG" id="samy:DB32_004964"/>
<dbReference type="AlphaFoldDB" id="A0A0F6W5G9"/>
<organism evidence="1 2">
    <name type="scientific">Sandaracinus amylolyticus</name>
    <dbReference type="NCBI Taxonomy" id="927083"/>
    <lineage>
        <taxon>Bacteria</taxon>
        <taxon>Pseudomonadati</taxon>
        <taxon>Myxococcota</taxon>
        <taxon>Polyangia</taxon>
        <taxon>Polyangiales</taxon>
        <taxon>Sandaracinaceae</taxon>
        <taxon>Sandaracinus</taxon>
    </lineage>
</organism>
<proteinExistence type="predicted"/>
<evidence type="ECO:0000313" key="1">
    <source>
        <dbReference type="EMBL" id="AKF07815.1"/>
    </source>
</evidence>
<accession>A0A0F6W5G9</accession>